<dbReference type="Pfam" id="PF03399">
    <property type="entry name" value="SAC3_GANP"/>
    <property type="match status" value="1"/>
</dbReference>
<evidence type="ECO:0000313" key="2">
    <source>
        <dbReference type="Proteomes" id="UP000887540"/>
    </source>
</evidence>
<feature type="domain" description="SAC3/GANP/THP3 conserved" evidence="1">
    <location>
        <begin position="1"/>
        <end position="281"/>
    </location>
</feature>
<name>A0A914E7Z8_9BILA</name>
<dbReference type="Gene3D" id="1.25.40.990">
    <property type="match status" value="1"/>
</dbReference>
<dbReference type="InterPro" id="IPR005062">
    <property type="entry name" value="SAC3/GANP/THP3_conserved"/>
</dbReference>
<keyword evidence="2" id="KW-1185">Reference proteome</keyword>
<dbReference type="GO" id="GO:0005737">
    <property type="term" value="C:cytoplasm"/>
    <property type="evidence" value="ECO:0007669"/>
    <property type="project" value="TreeGrafter"/>
</dbReference>
<dbReference type="AlphaFoldDB" id="A0A914E7Z8"/>
<accession>A0A914E7Z8</accession>
<dbReference type="InterPro" id="IPR045107">
    <property type="entry name" value="SAC3/GANP/THP3"/>
</dbReference>
<sequence>MCPESEIHFRLKNNIIHPLETDNPWEAKPARRRKPIPELMVKEYTRPAADKHIHPDSLRSFSALKKTISYLLSFKSEFTNSARWPIAYYFIKDRFRAVRQDLIVQRLPASQSIELLEEMIPFYLESEYRCELQQTPNYDRKLHKTELEECFSRWKSALDSLEEKKFSRDMMLAYFLHHIDDSSFRYEILKWETALSDLTSTFNDLYFSICIGNYVRFFRLARSLQESIWRYALFPHIGMYRCHALKAFSAAFCGKSITLPTSELSEWLAFSNEDSLWDCLNDMFELDPNSGSTVKFYKCVHRVNFNENHLKLYWFSISL</sequence>
<proteinExistence type="predicted"/>
<dbReference type="PANTHER" id="PTHR12436:SF3">
    <property type="entry name" value="GERMINAL-CENTER ASSOCIATED NUCLEAR PROTEIN"/>
    <property type="match status" value="1"/>
</dbReference>
<reference evidence="3" key="1">
    <citation type="submission" date="2022-11" db="UniProtKB">
        <authorList>
            <consortium name="WormBaseParasite"/>
        </authorList>
    </citation>
    <scope>IDENTIFICATION</scope>
</reference>
<dbReference type="Proteomes" id="UP000887540">
    <property type="component" value="Unplaced"/>
</dbReference>
<dbReference type="GO" id="GO:0070390">
    <property type="term" value="C:transcription export complex 2"/>
    <property type="evidence" value="ECO:0007669"/>
    <property type="project" value="TreeGrafter"/>
</dbReference>
<evidence type="ECO:0000313" key="3">
    <source>
        <dbReference type="WBParaSite" id="ACRNAN_scaffold6037.g30391.t1"/>
    </source>
</evidence>
<evidence type="ECO:0000259" key="1">
    <source>
        <dbReference type="Pfam" id="PF03399"/>
    </source>
</evidence>
<dbReference type="GO" id="GO:0006406">
    <property type="term" value="P:mRNA export from nucleus"/>
    <property type="evidence" value="ECO:0007669"/>
    <property type="project" value="TreeGrafter"/>
</dbReference>
<dbReference type="WBParaSite" id="ACRNAN_scaffold6037.g30391.t1">
    <property type="protein sequence ID" value="ACRNAN_scaffold6037.g30391.t1"/>
    <property type="gene ID" value="ACRNAN_scaffold6037.g30391"/>
</dbReference>
<organism evidence="2 3">
    <name type="scientific">Acrobeloides nanus</name>
    <dbReference type="NCBI Taxonomy" id="290746"/>
    <lineage>
        <taxon>Eukaryota</taxon>
        <taxon>Metazoa</taxon>
        <taxon>Ecdysozoa</taxon>
        <taxon>Nematoda</taxon>
        <taxon>Chromadorea</taxon>
        <taxon>Rhabditida</taxon>
        <taxon>Tylenchina</taxon>
        <taxon>Cephalobomorpha</taxon>
        <taxon>Cephaloboidea</taxon>
        <taxon>Cephalobidae</taxon>
        <taxon>Acrobeloides</taxon>
    </lineage>
</organism>
<dbReference type="PANTHER" id="PTHR12436">
    <property type="entry name" value="80 KDA MCM3-ASSOCIATED PROTEIN"/>
    <property type="match status" value="1"/>
</dbReference>
<protein>
    <submittedName>
        <fullName evidence="3">SAC3/GANP/THP3 conserved domain-containing protein</fullName>
    </submittedName>
</protein>